<dbReference type="Proteomes" id="UP000603453">
    <property type="component" value="Unassembled WGS sequence"/>
</dbReference>
<evidence type="ECO:0000259" key="3">
    <source>
        <dbReference type="PROSITE" id="PS51186"/>
    </source>
</evidence>
<protein>
    <recommendedName>
        <fullName evidence="3">N-acetyltransferase domain-containing protein</fullName>
    </recommendedName>
</protein>
<dbReference type="Gene3D" id="3.40.630.30">
    <property type="match status" value="1"/>
</dbReference>
<proteinExistence type="predicted"/>
<dbReference type="PANTHER" id="PTHR42919">
    <property type="entry name" value="N-ALPHA-ACETYLTRANSFERASE"/>
    <property type="match status" value="1"/>
</dbReference>
<comment type="caution">
    <text evidence="4">The sequence shown here is derived from an EMBL/GenBank/DDBJ whole genome shotgun (WGS) entry which is preliminary data.</text>
</comment>
<dbReference type="EMBL" id="JAEPRD010000008">
    <property type="protein sequence ID" value="KAG2211688.1"/>
    <property type="molecule type" value="Genomic_DNA"/>
</dbReference>
<dbReference type="InterPro" id="IPR000182">
    <property type="entry name" value="GNAT_dom"/>
</dbReference>
<dbReference type="Pfam" id="PF00583">
    <property type="entry name" value="Acetyltransf_1"/>
    <property type="match status" value="1"/>
</dbReference>
<name>A0A8H7VCP6_9FUNG</name>
<dbReference type="InterPro" id="IPR051556">
    <property type="entry name" value="N-term/lysine_N-AcTrnsfr"/>
</dbReference>
<dbReference type="GO" id="GO:0007064">
    <property type="term" value="P:mitotic sister chromatid cohesion"/>
    <property type="evidence" value="ECO:0007669"/>
    <property type="project" value="TreeGrafter"/>
</dbReference>
<accession>A0A8H7VCP6</accession>
<evidence type="ECO:0000256" key="1">
    <source>
        <dbReference type="ARBA" id="ARBA00022679"/>
    </source>
</evidence>
<keyword evidence="2" id="KW-0012">Acyltransferase</keyword>
<dbReference type="AlphaFoldDB" id="A0A8H7VCP6"/>
<dbReference type="OrthoDB" id="47374at2759"/>
<evidence type="ECO:0000313" key="5">
    <source>
        <dbReference type="Proteomes" id="UP000603453"/>
    </source>
</evidence>
<sequence>MSRSDLGDVTPNNLGQVRVLHKVLFPVNYGDNFYNELLEADEFAKLAYYNDVCVGTVCCRKEADESNPEKFKIYMMTLGVLEPYRRLGLGSRLLQHILEHAKLAKDISQVYLHVQTNNDQGVDFYKKHDFKIVSTEKDYYKHIEPRDAYLLSMTIEQ</sequence>
<dbReference type="CDD" id="cd04301">
    <property type="entry name" value="NAT_SF"/>
    <property type="match status" value="1"/>
</dbReference>
<dbReference type="SUPFAM" id="SSF55729">
    <property type="entry name" value="Acyl-CoA N-acyltransferases (Nat)"/>
    <property type="match status" value="1"/>
</dbReference>
<dbReference type="InterPro" id="IPR016181">
    <property type="entry name" value="Acyl_CoA_acyltransferase"/>
</dbReference>
<dbReference type="GO" id="GO:0031415">
    <property type="term" value="C:NatA complex"/>
    <property type="evidence" value="ECO:0007669"/>
    <property type="project" value="TreeGrafter"/>
</dbReference>
<gene>
    <name evidence="4" type="ORF">INT47_008785</name>
</gene>
<keyword evidence="5" id="KW-1185">Reference proteome</keyword>
<feature type="domain" description="N-acetyltransferase" evidence="3">
    <location>
        <begin position="4"/>
        <end position="156"/>
    </location>
</feature>
<evidence type="ECO:0000313" key="4">
    <source>
        <dbReference type="EMBL" id="KAG2211688.1"/>
    </source>
</evidence>
<organism evidence="4 5">
    <name type="scientific">Mucor saturninus</name>
    <dbReference type="NCBI Taxonomy" id="64648"/>
    <lineage>
        <taxon>Eukaryota</taxon>
        <taxon>Fungi</taxon>
        <taxon>Fungi incertae sedis</taxon>
        <taxon>Mucoromycota</taxon>
        <taxon>Mucoromycotina</taxon>
        <taxon>Mucoromycetes</taxon>
        <taxon>Mucorales</taxon>
        <taxon>Mucorineae</taxon>
        <taxon>Mucoraceae</taxon>
        <taxon>Mucor</taxon>
    </lineage>
</organism>
<dbReference type="FunFam" id="3.40.630.30:FF:000006">
    <property type="entry name" value="Putative n-alpha-acetyltransferase 50"/>
    <property type="match status" value="1"/>
</dbReference>
<dbReference type="PANTHER" id="PTHR42919:SF8">
    <property type="entry name" value="N-ALPHA-ACETYLTRANSFERASE 50"/>
    <property type="match status" value="1"/>
</dbReference>
<reference evidence="4" key="1">
    <citation type="submission" date="2020-12" db="EMBL/GenBank/DDBJ databases">
        <title>Metabolic potential, ecology and presence of endohyphal bacteria is reflected in genomic diversity of Mucoromycotina.</title>
        <authorList>
            <person name="Muszewska A."/>
            <person name="Okrasinska A."/>
            <person name="Steczkiewicz K."/>
            <person name="Drgas O."/>
            <person name="Orlowska M."/>
            <person name="Perlinska-Lenart U."/>
            <person name="Aleksandrzak-Piekarczyk T."/>
            <person name="Szatraj K."/>
            <person name="Zielenkiewicz U."/>
            <person name="Pilsyk S."/>
            <person name="Malc E."/>
            <person name="Mieczkowski P."/>
            <person name="Kruszewska J.S."/>
            <person name="Biernat P."/>
            <person name="Pawlowska J."/>
        </authorList>
    </citation>
    <scope>NUCLEOTIDE SEQUENCE</scope>
    <source>
        <strain evidence="4">WA0000017839</strain>
    </source>
</reference>
<dbReference type="GO" id="GO:0016747">
    <property type="term" value="F:acyltransferase activity, transferring groups other than amino-acyl groups"/>
    <property type="evidence" value="ECO:0007669"/>
    <property type="project" value="InterPro"/>
</dbReference>
<evidence type="ECO:0000256" key="2">
    <source>
        <dbReference type="ARBA" id="ARBA00023315"/>
    </source>
</evidence>
<keyword evidence="1" id="KW-0808">Transferase</keyword>
<dbReference type="PROSITE" id="PS51186">
    <property type="entry name" value="GNAT"/>
    <property type="match status" value="1"/>
</dbReference>